<evidence type="ECO:0000256" key="6">
    <source>
        <dbReference type="RuleBase" id="RU003355"/>
    </source>
</evidence>
<dbReference type="SUPFAM" id="SSF52743">
    <property type="entry name" value="Subtilisin-like"/>
    <property type="match status" value="1"/>
</dbReference>
<evidence type="ECO:0000313" key="8">
    <source>
        <dbReference type="EMBL" id="GGM86140.1"/>
    </source>
</evidence>
<dbReference type="PROSITE" id="PS00138">
    <property type="entry name" value="SUBTILASE_SER"/>
    <property type="match status" value="1"/>
</dbReference>
<reference evidence="9" key="1">
    <citation type="journal article" date="2019" name="Int. J. Syst. Evol. Microbiol.">
        <title>The Global Catalogue of Microorganisms (GCM) 10K type strain sequencing project: providing services to taxonomists for standard genome sequencing and annotation.</title>
        <authorList>
            <consortium name="The Broad Institute Genomics Platform"/>
            <consortium name="The Broad Institute Genome Sequencing Center for Infectious Disease"/>
            <person name="Wu L."/>
            <person name="Ma J."/>
        </authorList>
    </citation>
    <scope>NUCLEOTIDE SEQUENCE [LARGE SCALE GENOMIC DNA]</scope>
    <source>
        <strain evidence="9">CGMCC 4.7319</strain>
    </source>
</reference>
<dbReference type="GO" id="GO:0006508">
    <property type="term" value="P:proteolysis"/>
    <property type="evidence" value="ECO:0007669"/>
    <property type="project" value="UniProtKB-KW"/>
</dbReference>
<evidence type="ECO:0000256" key="3">
    <source>
        <dbReference type="ARBA" id="ARBA00022801"/>
    </source>
</evidence>
<proteinExistence type="inferred from homology"/>
<evidence type="ECO:0000256" key="1">
    <source>
        <dbReference type="ARBA" id="ARBA00011073"/>
    </source>
</evidence>
<dbReference type="InterPro" id="IPR023828">
    <property type="entry name" value="Peptidase_S8_Ser-AS"/>
</dbReference>
<dbReference type="Gene3D" id="3.30.70.80">
    <property type="entry name" value="Peptidase S8 propeptide/proteinase inhibitor I9"/>
    <property type="match status" value="1"/>
</dbReference>
<dbReference type="Gene3D" id="3.40.50.200">
    <property type="entry name" value="Peptidase S8/S53 domain"/>
    <property type="match status" value="1"/>
</dbReference>
<name>A0ABQ2HPD1_9PSEU</name>
<sequence length="565" mass="57960">MKDGYPYVEISGLFAVAGRPMVIGTWSPTPAEAAENGEPEMRLDRTTRVLAAAGIGLAVAAAVSNPVAAQTGSSQTGSVQKTDRPVAGSYIVVFKDGASDAPTTNAKALDLARKHGGKVSNTYVASVRGFAVKLDEAAAKRLAADPAVAYVQQDGWASMSDTQTNPTWGLDRIDQANLPVDAKYTYPNTAPNVTAYVLDTGIYKQHTEFEGRAKDGYDFIDNDADASDCQGHGTHVAGTVGSKTYGVAKKVNLVAVRVLDCSGNGQYSQIIKGIDWVAQNARKPAVANMSLGGGADSTVDNAVKRAIAAGVTFGLAAGNNNGNACNTSPARVPEGITVAASDSADKRSIYTGGQASNWGSCVDLFGPGSNITSTKNGGGTTSMGGTSMATPHVVGAAALYVSANPSATPAQVRDALVNNATTGKITDLQGSPNKLLNISFIGGGDPDPEPCAAATNGDDVSIPDTGTAVSSSVSVTDCTGKASTATKVKVDINHPYTADLAIDLVGPSGATYSLKKAKGATSSAGVHETFTVDASAENRNGTWKLQVTDVWTYDAGNIDTWTLTF</sequence>
<dbReference type="PANTHER" id="PTHR43806">
    <property type="entry name" value="PEPTIDASE S8"/>
    <property type="match status" value="1"/>
</dbReference>
<dbReference type="InterPro" id="IPR037045">
    <property type="entry name" value="S8pro/Inhibitor_I9_sf"/>
</dbReference>
<dbReference type="InterPro" id="IPR002884">
    <property type="entry name" value="P_dom"/>
</dbReference>
<evidence type="ECO:0000313" key="9">
    <source>
        <dbReference type="Proteomes" id="UP000597656"/>
    </source>
</evidence>
<dbReference type="InterPro" id="IPR015500">
    <property type="entry name" value="Peptidase_S8_subtilisin-rel"/>
</dbReference>
<dbReference type="InterPro" id="IPR023827">
    <property type="entry name" value="Peptidase_S8_Asp-AS"/>
</dbReference>
<dbReference type="Pfam" id="PF00082">
    <property type="entry name" value="Peptidase_S8"/>
    <property type="match status" value="1"/>
</dbReference>
<accession>A0ABQ2HPD1</accession>
<dbReference type="InterPro" id="IPR010259">
    <property type="entry name" value="S8pro/Inhibitor_I9"/>
</dbReference>
<dbReference type="Pfam" id="PF01483">
    <property type="entry name" value="P_proprotein"/>
    <property type="match status" value="1"/>
</dbReference>
<keyword evidence="4 5" id="KW-0720">Serine protease</keyword>
<dbReference type="EMBL" id="BMNC01000003">
    <property type="protein sequence ID" value="GGM86140.1"/>
    <property type="molecule type" value="Genomic_DNA"/>
</dbReference>
<comment type="caution">
    <text evidence="8">The sequence shown here is derived from an EMBL/GenBank/DDBJ whole genome shotgun (WGS) entry which is preliminary data.</text>
</comment>
<dbReference type="PROSITE" id="PS00136">
    <property type="entry name" value="SUBTILASE_ASP"/>
    <property type="match status" value="1"/>
</dbReference>
<dbReference type="InterPro" id="IPR036852">
    <property type="entry name" value="Peptidase_S8/S53_dom_sf"/>
</dbReference>
<dbReference type="InterPro" id="IPR050131">
    <property type="entry name" value="Peptidase_S8_subtilisin-like"/>
</dbReference>
<dbReference type="InterPro" id="IPR000209">
    <property type="entry name" value="Peptidase_S8/S53_dom"/>
</dbReference>
<dbReference type="InterPro" id="IPR022398">
    <property type="entry name" value="Peptidase_S8_His-AS"/>
</dbReference>
<dbReference type="Pfam" id="PF05922">
    <property type="entry name" value="Inhibitor_I9"/>
    <property type="match status" value="1"/>
</dbReference>
<feature type="active site" description="Charge relay system" evidence="5">
    <location>
        <position position="387"/>
    </location>
</feature>
<dbReference type="PANTHER" id="PTHR43806:SF11">
    <property type="entry name" value="CEREVISIN-RELATED"/>
    <property type="match status" value="1"/>
</dbReference>
<dbReference type="PROSITE" id="PS51892">
    <property type="entry name" value="SUBTILASE"/>
    <property type="match status" value="1"/>
</dbReference>
<dbReference type="PROSITE" id="PS00137">
    <property type="entry name" value="SUBTILASE_HIS"/>
    <property type="match status" value="1"/>
</dbReference>
<organism evidence="8 9">
    <name type="scientific">Lentzea pudingi</name>
    <dbReference type="NCBI Taxonomy" id="1789439"/>
    <lineage>
        <taxon>Bacteria</taxon>
        <taxon>Bacillati</taxon>
        <taxon>Actinomycetota</taxon>
        <taxon>Actinomycetes</taxon>
        <taxon>Pseudonocardiales</taxon>
        <taxon>Pseudonocardiaceae</taxon>
        <taxon>Lentzea</taxon>
    </lineage>
</organism>
<evidence type="ECO:0000256" key="4">
    <source>
        <dbReference type="ARBA" id="ARBA00022825"/>
    </source>
</evidence>
<dbReference type="PROSITE" id="PS51829">
    <property type="entry name" value="P_HOMO_B"/>
    <property type="match status" value="1"/>
</dbReference>
<dbReference type="GO" id="GO:0008233">
    <property type="term" value="F:peptidase activity"/>
    <property type="evidence" value="ECO:0007669"/>
    <property type="project" value="UniProtKB-KW"/>
</dbReference>
<dbReference type="Proteomes" id="UP000597656">
    <property type="component" value="Unassembled WGS sequence"/>
</dbReference>
<evidence type="ECO:0000256" key="2">
    <source>
        <dbReference type="ARBA" id="ARBA00022670"/>
    </source>
</evidence>
<dbReference type="InterPro" id="IPR034193">
    <property type="entry name" value="PCSK9_ProteinaseK-like"/>
</dbReference>
<dbReference type="SUPFAM" id="SSF54897">
    <property type="entry name" value="Protease propeptides/inhibitors"/>
    <property type="match status" value="1"/>
</dbReference>
<evidence type="ECO:0000256" key="5">
    <source>
        <dbReference type="PROSITE-ProRule" id="PRU01240"/>
    </source>
</evidence>
<keyword evidence="3 5" id="KW-0378">Hydrolase</keyword>
<dbReference type="CDD" id="cd04077">
    <property type="entry name" value="Peptidases_S8_PCSK9_ProteinaseK_like"/>
    <property type="match status" value="1"/>
</dbReference>
<feature type="active site" description="Charge relay system" evidence="5">
    <location>
        <position position="199"/>
    </location>
</feature>
<protein>
    <submittedName>
        <fullName evidence="8">Serine protease</fullName>
    </submittedName>
</protein>
<feature type="domain" description="P/Homo B" evidence="7">
    <location>
        <begin position="444"/>
        <end position="565"/>
    </location>
</feature>
<dbReference type="InterPro" id="IPR008979">
    <property type="entry name" value="Galactose-bd-like_sf"/>
</dbReference>
<comment type="similarity">
    <text evidence="1 5 6">Belongs to the peptidase S8 family.</text>
</comment>
<evidence type="ECO:0000259" key="7">
    <source>
        <dbReference type="PROSITE" id="PS51829"/>
    </source>
</evidence>
<dbReference type="Gene3D" id="2.60.120.260">
    <property type="entry name" value="Galactose-binding domain-like"/>
    <property type="match status" value="1"/>
</dbReference>
<feature type="active site" description="Charge relay system" evidence="5">
    <location>
        <position position="232"/>
    </location>
</feature>
<gene>
    <name evidence="8" type="ORF">GCM10011609_23160</name>
</gene>
<dbReference type="PRINTS" id="PR00723">
    <property type="entry name" value="SUBTILISIN"/>
</dbReference>
<keyword evidence="9" id="KW-1185">Reference proteome</keyword>
<dbReference type="SUPFAM" id="SSF49785">
    <property type="entry name" value="Galactose-binding domain-like"/>
    <property type="match status" value="1"/>
</dbReference>
<keyword evidence="2 5" id="KW-0645">Protease</keyword>